<dbReference type="PANTHER" id="PTHR35546">
    <property type="entry name" value="F-BOX PROTEIN INTERACTION DOMAIN PROTEIN-RELATED"/>
    <property type="match status" value="1"/>
</dbReference>
<evidence type="ECO:0000313" key="2">
    <source>
        <dbReference type="Proteomes" id="UP000694886"/>
    </source>
</evidence>
<accession>A0AB32VEN6</accession>
<dbReference type="RefSeq" id="XP_007038296.2">
    <property type="nucleotide sequence ID" value="XM_007038234.2"/>
</dbReference>
<proteinExistence type="predicted"/>
<dbReference type="InterPro" id="IPR017451">
    <property type="entry name" value="F-box-assoc_interact_dom"/>
</dbReference>
<evidence type="ECO:0000259" key="1">
    <source>
        <dbReference type="Pfam" id="PF08268"/>
    </source>
</evidence>
<dbReference type="Proteomes" id="UP000694886">
    <property type="component" value="Chromosome 3"/>
</dbReference>
<dbReference type="NCBIfam" id="TIGR01640">
    <property type="entry name" value="F_box_assoc_1"/>
    <property type="match status" value="1"/>
</dbReference>
<name>A0AB32VEN6_THECC</name>
<dbReference type="SUPFAM" id="SSF50965">
    <property type="entry name" value="Galactose oxidase, central domain"/>
    <property type="match status" value="1"/>
</dbReference>
<sequence>MISMNRQEVQNSRTKPAEMIGNEDDILINGSSKFPSALFLRVPPSSNKPKYHFLSLDGNPVRDPIRSLTFADDSAGISILQSCNGLLLCRSNRRTGEYNRNYYIYNPTTNKYTILPQPGNRIPNTIFCVILAFDPSRSSYYKVVFVRSSRSSPYLYQLEIYSSETQLWSFSSEIPKVNYSRWAYCCGAIYWMSYSRNFLCFEVDQERFREIPMPEIPDDWGQQPICRYFRELGGRLHLILTNGRHSTRQFDVYEMEKDLSGWFVKYRVDLNALISQHPEMTRSYAHPSDWDYHAFSVLAVVCKESEGSFMVLHIPGKAISYSFKDRTCTLLHDFAPGCTDIEGCTTFEGKDVYPYIGTFARVGSWPLANVG</sequence>
<dbReference type="AlphaFoldDB" id="A0AB32VEN6"/>
<dbReference type="InterPro" id="IPR055290">
    <property type="entry name" value="At3g26010-like"/>
</dbReference>
<dbReference type="Gramene" id="Tc03v2_t012440.1">
    <property type="protein sequence ID" value="Tc03v2_p012440.1"/>
    <property type="gene ID" value="Tc03v2_g012440"/>
</dbReference>
<feature type="domain" description="F-box associated beta-propeller type 3" evidence="1">
    <location>
        <begin position="68"/>
        <end position="254"/>
    </location>
</feature>
<gene>
    <name evidence="3" type="primary">LOC18605301</name>
</gene>
<protein>
    <submittedName>
        <fullName evidence="3">F-box protein At5g07610</fullName>
    </submittedName>
</protein>
<reference evidence="2" key="1">
    <citation type="journal article" date="1997" name="Nucleic Acids Res.">
        <title>tRNAscan-SE: a program for improved detection of transfer RNA genes in genomic sequence.</title>
        <authorList>
            <person name="Lowe T.M."/>
            <person name="Eddy S.R."/>
        </authorList>
    </citation>
    <scope>NUCLEOTIDE SEQUENCE [LARGE SCALE GENOMIC DNA]</scope>
    <source>
        <strain evidence="2">r\B97-61/B2</strain>
    </source>
</reference>
<evidence type="ECO:0000313" key="3">
    <source>
        <dbReference type="RefSeq" id="XP_007038296.2"/>
    </source>
</evidence>
<reference evidence="3" key="2">
    <citation type="submission" date="2025-08" db="UniProtKB">
        <authorList>
            <consortium name="RefSeq"/>
        </authorList>
    </citation>
    <scope>IDENTIFICATION</scope>
</reference>
<dbReference type="InterPro" id="IPR013187">
    <property type="entry name" value="F-box-assoc_dom_typ3"/>
</dbReference>
<dbReference type="GeneID" id="18605301"/>
<organism evidence="2 3">
    <name type="scientific">Theobroma cacao</name>
    <name type="common">Cacao</name>
    <name type="synonym">Cocoa</name>
    <dbReference type="NCBI Taxonomy" id="3641"/>
    <lineage>
        <taxon>Eukaryota</taxon>
        <taxon>Viridiplantae</taxon>
        <taxon>Streptophyta</taxon>
        <taxon>Embryophyta</taxon>
        <taxon>Tracheophyta</taxon>
        <taxon>Spermatophyta</taxon>
        <taxon>Magnoliopsida</taxon>
        <taxon>eudicotyledons</taxon>
        <taxon>Gunneridae</taxon>
        <taxon>Pentapetalae</taxon>
        <taxon>rosids</taxon>
        <taxon>malvids</taxon>
        <taxon>Malvales</taxon>
        <taxon>Malvaceae</taxon>
        <taxon>Byttnerioideae</taxon>
        <taxon>Theobroma</taxon>
    </lineage>
</organism>
<dbReference type="Pfam" id="PF08268">
    <property type="entry name" value="FBA_3"/>
    <property type="match status" value="1"/>
</dbReference>
<dbReference type="InterPro" id="IPR011043">
    <property type="entry name" value="Gal_Oxase/kelch_b-propeller"/>
</dbReference>
<dbReference type="PANTHER" id="PTHR35546:SF134">
    <property type="entry name" value="F-BOX ASSOCIATED DOMAIN-CONTAINING PROTEIN"/>
    <property type="match status" value="1"/>
</dbReference>
<dbReference type="KEGG" id="tcc:18605301"/>